<protein>
    <submittedName>
        <fullName evidence="1">Uncharacterized protein</fullName>
    </submittedName>
</protein>
<dbReference type="Proteomes" id="UP000299102">
    <property type="component" value="Unassembled WGS sequence"/>
</dbReference>
<proteinExistence type="predicted"/>
<organism evidence="1 2">
    <name type="scientific">Eumeta variegata</name>
    <name type="common">Bagworm moth</name>
    <name type="synonym">Eumeta japonica</name>
    <dbReference type="NCBI Taxonomy" id="151549"/>
    <lineage>
        <taxon>Eukaryota</taxon>
        <taxon>Metazoa</taxon>
        <taxon>Ecdysozoa</taxon>
        <taxon>Arthropoda</taxon>
        <taxon>Hexapoda</taxon>
        <taxon>Insecta</taxon>
        <taxon>Pterygota</taxon>
        <taxon>Neoptera</taxon>
        <taxon>Endopterygota</taxon>
        <taxon>Lepidoptera</taxon>
        <taxon>Glossata</taxon>
        <taxon>Ditrysia</taxon>
        <taxon>Tineoidea</taxon>
        <taxon>Psychidae</taxon>
        <taxon>Oiketicinae</taxon>
        <taxon>Eumeta</taxon>
    </lineage>
</organism>
<gene>
    <name evidence="1" type="ORF">EVAR_56820_1</name>
</gene>
<name>A0A4C1Y064_EUMVA</name>
<evidence type="ECO:0000313" key="1">
    <source>
        <dbReference type="EMBL" id="GBP69276.1"/>
    </source>
</evidence>
<accession>A0A4C1Y064</accession>
<reference evidence="1 2" key="1">
    <citation type="journal article" date="2019" name="Commun. Biol.">
        <title>The bagworm genome reveals a unique fibroin gene that provides high tensile strength.</title>
        <authorList>
            <person name="Kono N."/>
            <person name="Nakamura H."/>
            <person name="Ohtoshi R."/>
            <person name="Tomita M."/>
            <person name="Numata K."/>
            <person name="Arakawa K."/>
        </authorList>
    </citation>
    <scope>NUCLEOTIDE SEQUENCE [LARGE SCALE GENOMIC DNA]</scope>
</reference>
<dbReference type="AlphaFoldDB" id="A0A4C1Y064"/>
<keyword evidence="2" id="KW-1185">Reference proteome</keyword>
<dbReference type="EMBL" id="BGZK01001035">
    <property type="protein sequence ID" value="GBP69276.1"/>
    <property type="molecule type" value="Genomic_DNA"/>
</dbReference>
<sequence length="108" mass="12354">MILTYLEKLHLEYEKPTKRQLTNVNDIKAMSKNIHTMNGYGIYSSVYRLHFCSAEVPIPVAPRPRRRIGSRSLSGESVYTLVRRANRVLPEQRGRGKNLKAENSVAIV</sequence>
<comment type="caution">
    <text evidence="1">The sequence shown here is derived from an EMBL/GenBank/DDBJ whole genome shotgun (WGS) entry which is preliminary data.</text>
</comment>
<evidence type="ECO:0000313" key="2">
    <source>
        <dbReference type="Proteomes" id="UP000299102"/>
    </source>
</evidence>